<sequence length="246" mass="28083">MVHSESTWTAWCRQVRLRRTPQRIQPPGIFSGTKEYTSAFCGVEESDARYSRVTAFLIDIACQCLECARTSIRLLPYADATRSASRSLARRFCDFAIHRVAVTLVCRTRTDLLRLHEHLLAGQPKRAVYLRSLTLLGSAFMERSWQEDPNWIFPKNTYEYSNASLVGDILQAAPNLTHVMLEHSAPLFQHDPRIRTALASMTRLARLELCHLDSNALPLFQELRSRPRVLHLSLIKVDSAVESYTP</sequence>
<dbReference type="Proteomes" id="UP001144978">
    <property type="component" value="Unassembled WGS sequence"/>
</dbReference>
<name>A0ACC1NK90_9APHY</name>
<evidence type="ECO:0000313" key="1">
    <source>
        <dbReference type="EMBL" id="KAJ2978941.1"/>
    </source>
</evidence>
<keyword evidence="2" id="KW-1185">Reference proteome</keyword>
<evidence type="ECO:0000313" key="2">
    <source>
        <dbReference type="Proteomes" id="UP001144978"/>
    </source>
</evidence>
<proteinExistence type="predicted"/>
<organism evidence="1 2">
    <name type="scientific">Trametes sanguinea</name>
    <dbReference type="NCBI Taxonomy" id="158606"/>
    <lineage>
        <taxon>Eukaryota</taxon>
        <taxon>Fungi</taxon>
        <taxon>Dikarya</taxon>
        <taxon>Basidiomycota</taxon>
        <taxon>Agaricomycotina</taxon>
        <taxon>Agaricomycetes</taxon>
        <taxon>Polyporales</taxon>
        <taxon>Polyporaceae</taxon>
        <taxon>Trametes</taxon>
    </lineage>
</organism>
<gene>
    <name evidence="1" type="ORF">NUW54_g11219</name>
</gene>
<protein>
    <submittedName>
        <fullName evidence="1">Uncharacterized protein</fullName>
    </submittedName>
</protein>
<comment type="caution">
    <text evidence="1">The sequence shown here is derived from an EMBL/GenBank/DDBJ whole genome shotgun (WGS) entry which is preliminary data.</text>
</comment>
<accession>A0ACC1NK90</accession>
<reference evidence="1" key="1">
    <citation type="submission" date="2022-08" db="EMBL/GenBank/DDBJ databases">
        <title>Genome Sequence of Pycnoporus sanguineus.</title>
        <authorList>
            <person name="Buettner E."/>
        </authorList>
    </citation>
    <scope>NUCLEOTIDE SEQUENCE</scope>
    <source>
        <strain evidence="1">CG-C14</strain>
    </source>
</reference>
<dbReference type="EMBL" id="JANSHE010004301">
    <property type="protein sequence ID" value="KAJ2978941.1"/>
    <property type="molecule type" value="Genomic_DNA"/>
</dbReference>